<dbReference type="InterPro" id="IPR040573">
    <property type="entry name" value="TSP_N"/>
</dbReference>
<gene>
    <name evidence="5" type="ORF">M3P05_17810</name>
</gene>
<comment type="caution">
    <text evidence="5">The sequence shown here is derived from an EMBL/GenBank/DDBJ whole genome shotgun (WGS) entry which is preliminary data.</text>
</comment>
<dbReference type="Gene3D" id="3.90.226.10">
    <property type="entry name" value="2-enoyl-CoA Hydratase, Chain A, domain 1"/>
    <property type="match status" value="1"/>
</dbReference>
<keyword evidence="2 5" id="KW-0378">Hydrolase</keyword>
<sequence length="462" mass="51096">MQSDIENFTQYKFSMNEDLAGGNLRPAFSIGNRYLEAAKKQVRYMQSVLASSPKFEGQIGNSETVSVPPKMANWPVNNLERENRWNLILQSYAETIKNNGAENGTVNSILVGELVRDKSRLESFTGEDIFNIYMNSVAKSFDSHSAYISPESSQLVDENLYTTINEKPYELGSASKRTLIASGVVTGHVSQVASGGRSYKVGVISIPSFYFDPYDIDDGNSVTKDVRQALLDLSKQGIEGLILDLRGNPGGALAQAVRVSGMFIGDNPVVTVRDSRNRQETQKSLNNKKVEKNLPLVVLVDRVSAGASEIFAGAMQDYGRAIIVGGQTFGLGTAQAIQPLNYGELKVTVAQYYRVSGEGFQKKGITPDIQFPNAYDQYELGEEALSNPLPWNSTKAALYSPVMNVNAYLERLNEGHKKRVADNPVFTQKDYFQQYKYLPPHSDEFLKEGEMILADLIRLSGE</sequence>
<dbReference type="PANTHER" id="PTHR32060:SF22">
    <property type="entry name" value="CARBOXYL-TERMINAL-PROCESSING PEPTIDASE 3, CHLOROPLASTIC"/>
    <property type="match status" value="1"/>
</dbReference>
<reference evidence="5 6" key="1">
    <citation type="submission" date="2022-05" db="EMBL/GenBank/DDBJ databases">
        <authorList>
            <person name="Park J.-S."/>
        </authorList>
    </citation>
    <scope>NUCLEOTIDE SEQUENCE [LARGE SCALE GENOMIC DNA]</scope>
    <source>
        <strain evidence="5 6">2012CJ34-2</strain>
    </source>
</reference>
<proteinExistence type="predicted"/>
<feature type="domain" description="Tail specific protease" evidence="4">
    <location>
        <begin position="168"/>
        <end position="372"/>
    </location>
</feature>
<dbReference type="GO" id="GO:0004252">
    <property type="term" value="F:serine-type endopeptidase activity"/>
    <property type="evidence" value="ECO:0007669"/>
    <property type="project" value="UniProtKB-EC"/>
</dbReference>
<evidence type="ECO:0000313" key="6">
    <source>
        <dbReference type="Proteomes" id="UP001203338"/>
    </source>
</evidence>
<organism evidence="5 6">
    <name type="scientific">Parendozoicomonas callyspongiae</name>
    <dbReference type="NCBI Taxonomy" id="2942213"/>
    <lineage>
        <taxon>Bacteria</taxon>
        <taxon>Pseudomonadati</taxon>
        <taxon>Pseudomonadota</taxon>
        <taxon>Gammaproteobacteria</taxon>
        <taxon>Oceanospirillales</taxon>
        <taxon>Endozoicomonadaceae</taxon>
        <taxon>Parendozoicomonas</taxon>
    </lineage>
</organism>
<dbReference type="Proteomes" id="UP001203338">
    <property type="component" value="Unassembled WGS sequence"/>
</dbReference>
<dbReference type="CDD" id="cd07560">
    <property type="entry name" value="Peptidase_S41_CPP"/>
    <property type="match status" value="1"/>
</dbReference>
<evidence type="ECO:0000256" key="1">
    <source>
        <dbReference type="ARBA" id="ARBA00022670"/>
    </source>
</evidence>
<keyword evidence="1" id="KW-0645">Protease</keyword>
<keyword evidence="3" id="KW-0720">Serine protease</keyword>
<dbReference type="InterPro" id="IPR004447">
    <property type="entry name" value="Peptidase_S41A"/>
</dbReference>
<dbReference type="Pfam" id="PF11818">
    <property type="entry name" value="DUF3340"/>
    <property type="match status" value="1"/>
</dbReference>
<dbReference type="SUPFAM" id="SSF52096">
    <property type="entry name" value="ClpP/crotonase"/>
    <property type="match status" value="1"/>
</dbReference>
<dbReference type="EMBL" id="JAMFLX010000032">
    <property type="protein sequence ID" value="MCL6271779.1"/>
    <property type="molecule type" value="Genomic_DNA"/>
</dbReference>
<dbReference type="SMART" id="SM00245">
    <property type="entry name" value="TSPc"/>
    <property type="match status" value="1"/>
</dbReference>
<evidence type="ECO:0000313" key="5">
    <source>
        <dbReference type="EMBL" id="MCL6271779.1"/>
    </source>
</evidence>
<dbReference type="EC" id="3.4.21.102" evidence="5"/>
<dbReference type="InterPro" id="IPR029045">
    <property type="entry name" value="ClpP/crotonase-like_dom_sf"/>
</dbReference>
<accession>A0ABT0PK68</accession>
<protein>
    <submittedName>
        <fullName evidence="5">Carboxy terminal-processing peptidase</fullName>
        <ecNumber evidence="5">3.4.21.102</ecNumber>
    </submittedName>
</protein>
<dbReference type="InterPro" id="IPR005151">
    <property type="entry name" value="Tail-specific_protease"/>
</dbReference>
<dbReference type="Pfam" id="PF17804">
    <property type="entry name" value="TSP_NTD"/>
    <property type="match status" value="1"/>
</dbReference>
<dbReference type="Pfam" id="PF03572">
    <property type="entry name" value="Peptidase_S41"/>
    <property type="match status" value="1"/>
</dbReference>
<keyword evidence="6" id="KW-1185">Reference proteome</keyword>
<evidence type="ECO:0000256" key="2">
    <source>
        <dbReference type="ARBA" id="ARBA00022801"/>
    </source>
</evidence>
<dbReference type="InterPro" id="IPR020992">
    <property type="entry name" value="Tail_Prtase_C"/>
</dbReference>
<dbReference type="PANTHER" id="PTHR32060">
    <property type="entry name" value="TAIL-SPECIFIC PROTEASE"/>
    <property type="match status" value="1"/>
</dbReference>
<name>A0ABT0PK68_9GAMM</name>
<evidence type="ECO:0000256" key="3">
    <source>
        <dbReference type="ARBA" id="ARBA00022825"/>
    </source>
</evidence>
<evidence type="ECO:0000259" key="4">
    <source>
        <dbReference type="SMART" id="SM00245"/>
    </source>
</evidence>